<dbReference type="Gene3D" id="3.90.199.10">
    <property type="entry name" value="Topoisomerase II, domain 5"/>
    <property type="match status" value="1"/>
</dbReference>
<dbReference type="PANTHER" id="PTHR43493:SF5">
    <property type="entry name" value="DNA GYRASE SUBUNIT A, CHLOROPLASTIC_MITOCHONDRIAL"/>
    <property type="match status" value="1"/>
</dbReference>
<organism evidence="6 7">
    <name type="scientific">Sphagnum jensenii</name>
    <dbReference type="NCBI Taxonomy" id="128206"/>
    <lineage>
        <taxon>Eukaryota</taxon>
        <taxon>Viridiplantae</taxon>
        <taxon>Streptophyta</taxon>
        <taxon>Embryophyta</taxon>
        <taxon>Bryophyta</taxon>
        <taxon>Sphagnophytina</taxon>
        <taxon>Sphagnopsida</taxon>
        <taxon>Sphagnales</taxon>
        <taxon>Sphagnaceae</taxon>
        <taxon>Sphagnum</taxon>
    </lineage>
</organism>
<evidence type="ECO:0000256" key="2">
    <source>
        <dbReference type="ARBA" id="ARBA00023029"/>
    </source>
</evidence>
<accession>A0ABP0VL35</accession>
<dbReference type="Proteomes" id="UP001497444">
    <property type="component" value="Unassembled WGS sequence"/>
</dbReference>
<dbReference type="PANTHER" id="PTHR43493">
    <property type="entry name" value="DNA GYRASE/TOPOISOMERASE SUBUNIT A"/>
    <property type="match status" value="1"/>
</dbReference>
<comment type="similarity">
    <text evidence="1">Belongs to the type II topoisomerase GyrA/ParC subunit family.</text>
</comment>
<evidence type="ECO:0000313" key="7">
    <source>
        <dbReference type="Proteomes" id="UP001497444"/>
    </source>
</evidence>
<dbReference type="Gene3D" id="3.30.1360.40">
    <property type="match status" value="1"/>
</dbReference>
<evidence type="ECO:0000256" key="3">
    <source>
        <dbReference type="ARBA" id="ARBA00023125"/>
    </source>
</evidence>
<evidence type="ECO:0000256" key="1">
    <source>
        <dbReference type="ARBA" id="ARBA00008263"/>
    </source>
</evidence>
<dbReference type="InterPro" id="IPR013758">
    <property type="entry name" value="Topo_IIA_A/C_ab"/>
</dbReference>
<dbReference type="InterPro" id="IPR013760">
    <property type="entry name" value="Topo_IIA-like_dom_sf"/>
</dbReference>
<dbReference type="InterPro" id="IPR013757">
    <property type="entry name" value="Topo_IIA_A_a_sf"/>
</dbReference>
<dbReference type="EMBL" id="CAXAQS010000993">
    <property type="protein sequence ID" value="CAK9254157.1"/>
    <property type="molecule type" value="Genomic_DNA"/>
</dbReference>
<keyword evidence="7" id="KW-1185">Reference proteome</keyword>
<protein>
    <recommendedName>
        <fullName evidence="5">Topo IIA-type catalytic domain-containing protein</fullName>
    </recommendedName>
</protein>
<dbReference type="SUPFAM" id="SSF56719">
    <property type="entry name" value="Type II DNA topoisomerase"/>
    <property type="match status" value="1"/>
</dbReference>
<feature type="domain" description="Topo IIA-type catalytic" evidence="5">
    <location>
        <begin position="1"/>
        <end position="421"/>
    </location>
</feature>
<reference evidence="6" key="1">
    <citation type="submission" date="2024-02" db="EMBL/GenBank/DDBJ databases">
        <authorList>
            <consortium name="ELIXIR-Norway"/>
            <consortium name="Elixir Norway"/>
        </authorList>
    </citation>
    <scope>NUCLEOTIDE SEQUENCE</scope>
</reference>
<comment type="caution">
    <text evidence="6">The sequence shown here is derived from an EMBL/GenBank/DDBJ whole genome shotgun (WGS) entry which is preliminary data.</text>
</comment>
<dbReference type="Pfam" id="PF00521">
    <property type="entry name" value="DNA_topoisoIV"/>
    <property type="match status" value="1"/>
</dbReference>
<dbReference type="SMART" id="SM00434">
    <property type="entry name" value="TOP4c"/>
    <property type="match status" value="1"/>
</dbReference>
<gene>
    <name evidence="6" type="ORF">CSSPJE1EN1_LOCUS29535</name>
</gene>
<evidence type="ECO:0000256" key="4">
    <source>
        <dbReference type="ARBA" id="ARBA00023235"/>
    </source>
</evidence>
<keyword evidence="2" id="KW-0799">Topoisomerase</keyword>
<sequence length="632" mass="71776">MNKQDGVVPSLILVGQTATLHPYGDMSIYKAVARLGQAFEYRPKLLDFPSKVGTYAKPRPGGARYTKEGIADFARDVFFSKTIEYNAIPKELDELLYGYEPIYLPPTIPTALLYANSTIGYGDSSYTIPRNLADVCDITIAFTQHMKTAAFKPFDPTQIAEKFIPDFPIENTITNYDELIAFYRQGQFEHKVRMDGSVVLSSDSIVIRTLPYRARLPFEDVKEKIEDLIRNKDQDGWFDNAFLWIKSLSGGVDYGEIIVKLKRGINVFEAWEMLSPRISFSGTYTPFANYNNDGYAEYISVSNLLSIWYEARYNIIVSSKKIKIKNLTEALRRVEAILIICDNIDDVITLVRQNDDEGGIAALQKAFNLTWFQADFLVGAPLKTLAKTSKGQYELRKKNIESELLEIQASFGNIPDEMAADALAIKKKYALPRKTKIPHYIGYIKIDGGCIQFEMTTEIPELLANFPKGELEIHIYDGPYLYKVDDEGWYFYTTSRSRAIYRNGEIKSIAVIEEISLRKTICRGAATNIIYVYPEQEREHFVISLNTSTPGVIFVQRVGVDRSKIAMNPVGEVLVIHSTDAHTFVNIPQKFLHRSSLRVIEFLDLDKLLTTPQVKIDLATQATKNNKLIRLY</sequence>
<evidence type="ECO:0000259" key="5">
    <source>
        <dbReference type="SMART" id="SM00434"/>
    </source>
</evidence>
<evidence type="ECO:0000313" key="6">
    <source>
        <dbReference type="EMBL" id="CAK9254157.1"/>
    </source>
</evidence>
<name>A0ABP0VL35_9BRYO</name>
<dbReference type="InterPro" id="IPR050220">
    <property type="entry name" value="Type_II_DNA_Topoisomerases"/>
</dbReference>
<dbReference type="InterPro" id="IPR002205">
    <property type="entry name" value="Topo_IIA_dom_A"/>
</dbReference>
<proteinExistence type="inferred from homology"/>
<keyword evidence="3" id="KW-0238">DNA-binding</keyword>
<dbReference type="Gene3D" id="1.10.268.10">
    <property type="entry name" value="Topoisomerase, domain 3"/>
    <property type="match status" value="1"/>
</dbReference>
<keyword evidence="4" id="KW-0413">Isomerase</keyword>